<protein>
    <submittedName>
        <fullName evidence="1">Uncharacterized protein</fullName>
    </submittedName>
</protein>
<keyword evidence="2" id="KW-1185">Reference proteome</keyword>
<comment type="caution">
    <text evidence="1">The sequence shown here is derived from an EMBL/GenBank/DDBJ whole genome shotgun (WGS) entry which is preliminary data.</text>
</comment>
<evidence type="ECO:0000313" key="1">
    <source>
        <dbReference type="EMBL" id="TNN66145.1"/>
    </source>
</evidence>
<dbReference type="AlphaFoldDB" id="A0A4Z2HLH4"/>
<evidence type="ECO:0000313" key="2">
    <source>
        <dbReference type="Proteomes" id="UP000314294"/>
    </source>
</evidence>
<proteinExistence type="predicted"/>
<organism evidence="1 2">
    <name type="scientific">Liparis tanakae</name>
    <name type="common">Tanaka's snailfish</name>
    <dbReference type="NCBI Taxonomy" id="230148"/>
    <lineage>
        <taxon>Eukaryota</taxon>
        <taxon>Metazoa</taxon>
        <taxon>Chordata</taxon>
        <taxon>Craniata</taxon>
        <taxon>Vertebrata</taxon>
        <taxon>Euteleostomi</taxon>
        <taxon>Actinopterygii</taxon>
        <taxon>Neopterygii</taxon>
        <taxon>Teleostei</taxon>
        <taxon>Neoteleostei</taxon>
        <taxon>Acanthomorphata</taxon>
        <taxon>Eupercaria</taxon>
        <taxon>Perciformes</taxon>
        <taxon>Cottioidei</taxon>
        <taxon>Cottales</taxon>
        <taxon>Liparidae</taxon>
        <taxon>Liparis</taxon>
    </lineage>
</organism>
<sequence>MYSCVSATTEENSTSTACGSSEMMAAVARLSTDSFSSVDRSGCSLTSSFWQPPDLFNHGFLSPQCNARVDDGLADEVVARCCSGSQGLCLRLLYYNLLVLDESLQRGELGLTASALVHIFI</sequence>
<dbReference type="EMBL" id="SRLO01000224">
    <property type="protein sequence ID" value="TNN66145.1"/>
    <property type="molecule type" value="Genomic_DNA"/>
</dbReference>
<name>A0A4Z2HLH4_9TELE</name>
<gene>
    <name evidence="1" type="ORF">EYF80_023623</name>
</gene>
<accession>A0A4Z2HLH4</accession>
<dbReference type="Proteomes" id="UP000314294">
    <property type="component" value="Unassembled WGS sequence"/>
</dbReference>
<reference evidence="1 2" key="1">
    <citation type="submission" date="2019-03" db="EMBL/GenBank/DDBJ databases">
        <title>First draft genome of Liparis tanakae, snailfish: a comprehensive survey of snailfish specific genes.</title>
        <authorList>
            <person name="Kim W."/>
            <person name="Song I."/>
            <person name="Jeong J.-H."/>
            <person name="Kim D."/>
            <person name="Kim S."/>
            <person name="Ryu S."/>
            <person name="Song J.Y."/>
            <person name="Lee S.K."/>
        </authorList>
    </citation>
    <scope>NUCLEOTIDE SEQUENCE [LARGE SCALE GENOMIC DNA]</scope>
    <source>
        <tissue evidence="1">Muscle</tissue>
    </source>
</reference>